<dbReference type="InterPro" id="IPR005151">
    <property type="entry name" value="Tail-specific_protease"/>
</dbReference>
<proteinExistence type="predicted"/>
<dbReference type="SUPFAM" id="SSF52096">
    <property type="entry name" value="ClpP/crotonase"/>
    <property type="match status" value="1"/>
</dbReference>
<dbReference type="PANTHER" id="PTHR11261">
    <property type="entry name" value="INTERPHOTORECEPTOR RETINOID-BINDING PROTEIN"/>
    <property type="match status" value="1"/>
</dbReference>
<organism evidence="2 3">
    <name type="scientific">Glonium stellatum</name>
    <dbReference type="NCBI Taxonomy" id="574774"/>
    <lineage>
        <taxon>Eukaryota</taxon>
        <taxon>Fungi</taxon>
        <taxon>Dikarya</taxon>
        <taxon>Ascomycota</taxon>
        <taxon>Pezizomycotina</taxon>
        <taxon>Dothideomycetes</taxon>
        <taxon>Pleosporomycetidae</taxon>
        <taxon>Gloniales</taxon>
        <taxon>Gloniaceae</taxon>
        <taxon>Glonium</taxon>
    </lineage>
</organism>
<feature type="domain" description="Tail specific protease" evidence="1">
    <location>
        <begin position="56"/>
        <end position="253"/>
    </location>
</feature>
<dbReference type="AlphaFoldDB" id="A0A8E2EMZ9"/>
<sequence length="302" mass="33124">MVAALRGKRDEGAYDNVTSAPDFTRVLTKDMRAVSHDLHLGIFFVPHTEPREAPPSNDTILEHLRAIRFGFGHAKRLDGGITVLPVFGFVPTNLPEAKDAISDIMAGVADAAVLILDLRENGGGQPDTVAWVAGFLFGDKKVHLNDMYYPHEGRTEEYWTQPPAPETRFGLHKPLYVLVSNMTGSGGEELPYDLQALGRATVIGEATVGAGNLPWPCTIKERWIALVPNAYPINPITGRNWEGVGVEPDVKIIAGEALEEAVRKARAELRLPPEEIENEKEVEGGKLMHTPLYEKQHVLGEA</sequence>
<dbReference type="GO" id="GO:0008236">
    <property type="term" value="F:serine-type peptidase activity"/>
    <property type="evidence" value="ECO:0007669"/>
    <property type="project" value="InterPro"/>
</dbReference>
<dbReference type="Gene3D" id="3.30.750.44">
    <property type="match status" value="1"/>
</dbReference>
<gene>
    <name evidence="2" type="ORF">AOQ84DRAFT_393467</name>
</gene>
<dbReference type="Pfam" id="PF03572">
    <property type="entry name" value="Peptidase_S41"/>
    <property type="match status" value="1"/>
</dbReference>
<protein>
    <submittedName>
        <fullName evidence="2">ClpP/crotonase</fullName>
    </submittedName>
</protein>
<dbReference type="EMBL" id="KV751087">
    <property type="protein sequence ID" value="OCL01722.1"/>
    <property type="molecule type" value="Genomic_DNA"/>
</dbReference>
<name>A0A8E2EMZ9_9PEZI</name>
<reference evidence="2 3" key="1">
    <citation type="journal article" date="2016" name="Nat. Commun.">
        <title>Ectomycorrhizal ecology is imprinted in the genome of the dominant symbiotic fungus Cenococcum geophilum.</title>
        <authorList>
            <consortium name="DOE Joint Genome Institute"/>
            <person name="Peter M."/>
            <person name="Kohler A."/>
            <person name="Ohm R.A."/>
            <person name="Kuo A."/>
            <person name="Krutzmann J."/>
            <person name="Morin E."/>
            <person name="Arend M."/>
            <person name="Barry K.W."/>
            <person name="Binder M."/>
            <person name="Choi C."/>
            <person name="Clum A."/>
            <person name="Copeland A."/>
            <person name="Grisel N."/>
            <person name="Haridas S."/>
            <person name="Kipfer T."/>
            <person name="LaButti K."/>
            <person name="Lindquist E."/>
            <person name="Lipzen A."/>
            <person name="Maire R."/>
            <person name="Meier B."/>
            <person name="Mihaltcheva S."/>
            <person name="Molinier V."/>
            <person name="Murat C."/>
            <person name="Poggeler S."/>
            <person name="Quandt C.A."/>
            <person name="Sperisen C."/>
            <person name="Tritt A."/>
            <person name="Tisserant E."/>
            <person name="Crous P.W."/>
            <person name="Henrissat B."/>
            <person name="Nehls U."/>
            <person name="Egli S."/>
            <person name="Spatafora J.W."/>
            <person name="Grigoriev I.V."/>
            <person name="Martin F.M."/>
        </authorList>
    </citation>
    <scope>NUCLEOTIDE SEQUENCE [LARGE SCALE GENOMIC DNA]</scope>
    <source>
        <strain evidence="2 3">CBS 207.34</strain>
    </source>
</reference>
<accession>A0A8E2EMZ9</accession>
<evidence type="ECO:0000259" key="1">
    <source>
        <dbReference type="SMART" id="SM00245"/>
    </source>
</evidence>
<dbReference type="SMART" id="SM00245">
    <property type="entry name" value="TSPc"/>
    <property type="match status" value="1"/>
</dbReference>
<keyword evidence="3" id="KW-1185">Reference proteome</keyword>
<evidence type="ECO:0000313" key="2">
    <source>
        <dbReference type="EMBL" id="OCL01722.1"/>
    </source>
</evidence>
<dbReference type="GO" id="GO:0006508">
    <property type="term" value="P:proteolysis"/>
    <property type="evidence" value="ECO:0007669"/>
    <property type="project" value="InterPro"/>
</dbReference>
<evidence type="ECO:0000313" key="3">
    <source>
        <dbReference type="Proteomes" id="UP000250140"/>
    </source>
</evidence>
<dbReference type="PANTHER" id="PTHR11261:SF3">
    <property type="entry name" value="RETINOL-BINDING PROTEIN 3"/>
    <property type="match status" value="1"/>
</dbReference>
<dbReference type="Proteomes" id="UP000250140">
    <property type="component" value="Unassembled WGS sequence"/>
</dbReference>
<dbReference type="OrthoDB" id="10268064at2759"/>
<dbReference type="InterPro" id="IPR029045">
    <property type="entry name" value="ClpP/crotonase-like_dom_sf"/>
</dbReference>
<dbReference type="CDD" id="cd07563">
    <property type="entry name" value="Peptidase_S41_IRBP"/>
    <property type="match status" value="1"/>
</dbReference>
<dbReference type="Gene3D" id="3.90.226.10">
    <property type="entry name" value="2-enoyl-CoA Hydratase, Chain A, domain 1"/>
    <property type="match status" value="1"/>
</dbReference>